<dbReference type="PROSITE" id="PS50850">
    <property type="entry name" value="MFS"/>
    <property type="match status" value="1"/>
</dbReference>
<gene>
    <name evidence="7" type="ORF">P0Y56_15345</name>
</gene>
<feature type="domain" description="Major facilitator superfamily (MFS) profile" evidence="6">
    <location>
        <begin position="18"/>
        <end position="407"/>
    </location>
</feature>
<feature type="transmembrane region" description="Helical" evidence="5">
    <location>
        <begin position="16"/>
        <end position="36"/>
    </location>
</feature>
<keyword evidence="4 5" id="KW-0472">Membrane</keyword>
<dbReference type="KEGG" id="acob:P0Y56_15345"/>
<dbReference type="InterPro" id="IPR020846">
    <property type="entry name" value="MFS_dom"/>
</dbReference>
<evidence type="ECO:0000259" key="6">
    <source>
        <dbReference type="PROSITE" id="PS50850"/>
    </source>
</evidence>
<feature type="transmembrane region" description="Helical" evidence="5">
    <location>
        <begin position="141"/>
        <end position="166"/>
    </location>
</feature>
<evidence type="ECO:0000256" key="4">
    <source>
        <dbReference type="ARBA" id="ARBA00023136"/>
    </source>
</evidence>
<feature type="transmembrane region" description="Helical" evidence="5">
    <location>
        <begin position="56"/>
        <end position="76"/>
    </location>
</feature>
<dbReference type="PANTHER" id="PTHR23508">
    <property type="entry name" value="CARBOXYLIC ACID TRANSPORTER PROTEIN HOMOLOG"/>
    <property type="match status" value="1"/>
</dbReference>
<proteinExistence type="predicted"/>
<dbReference type="PANTHER" id="PTHR23508:SF10">
    <property type="entry name" value="CARBOXYLIC ACID TRANSPORTER PROTEIN HOMOLOG"/>
    <property type="match status" value="1"/>
</dbReference>
<dbReference type="InterPro" id="IPR011701">
    <property type="entry name" value="MFS"/>
</dbReference>
<accession>A0AAJ5XCM1</accession>
<dbReference type="SUPFAM" id="SSF103473">
    <property type="entry name" value="MFS general substrate transporter"/>
    <property type="match status" value="1"/>
</dbReference>
<feature type="transmembrane region" description="Helical" evidence="5">
    <location>
        <begin position="256"/>
        <end position="280"/>
    </location>
</feature>
<dbReference type="EMBL" id="CP119316">
    <property type="protein sequence ID" value="WEK48469.1"/>
    <property type="molecule type" value="Genomic_DNA"/>
</dbReference>
<feature type="transmembrane region" description="Helical" evidence="5">
    <location>
        <begin position="83"/>
        <end position="103"/>
    </location>
</feature>
<evidence type="ECO:0000256" key="5">
    <source>
        <dbReference type="SAM" id="Phobius"/>
    </source>
</evidence>
<feature type="transmembrane region" description="Helical" evidence="5">
    <location>
        <begin position="215"/>
        <end position="236"/>
    </location>
</feature>
<evidence type="ECO:0000313" key="7">
    <source>
        <dbReference type="EMBL" id="WEK48469.1"/>
    </source>
</evidence>
<evidence type="ECO:0000256" key="2">
    <source>
        <dbReference type="ARBA" id="ARBA00022692"/>
    </source>
</evidence>
<keyword evidence="2 5" id="KW-0812">Transmembrane</keyword>
<dbReference type="Proteomes" id="UP001218362">
    <property type="component" value="Chromosome"/>
</dbReference>
<keyword evidence="3 5" id="KW-1133">Transmembrane helix</keyword>
<reference evidence="7" key="1">
    <citation type="submission" date="2023-03" db="EMBL/GenBank/DDBJ databases">
        <title>Andean soil-derived lignocellulolytic bacterial consortium as a source of novel taxa and putative plastic-active enzymes.</title>
        <authorList>
            <person name="Diaz-Garcia L."/>
            <person name="Chuvochina M."/>
            <person name="Feuerriegel G."/>
            <person name="Bunk B."/>
            <person name="Sproer C."/>
            <person name="Streit W.R."/>
            <person name="Rodriguez L.M."/>
            <person name="Overmann J."/>
            <person name="Jimenez D.J."/>
        </authorList>
    </citation>
    <scope>NUCLEOTIDE SEQUENCE</scope>
    <source>
        <strain evidence="7">MAG 26</strain>
    </source>
</reference>
<comment type="subcellular location">
    <subcellularLocation>
        <location evidence="1">Membrane</location>
        <topology evidence="1">Multi-pass membrane protein</topology>
    </subcellularLocation>
</comment>
<organism evidence="7 8">
    <name type="scientific">Candidatus Andeanibacterium colombiense</name>
    <dbReference type="NCBI Taxonomy" id="3121345"/>
    <lineage>
        <taxon>Bacteria</taxon>
        <taxon>Pseudomonadati</taxon>
        <taxon>Pseudomonadota</taxon>
        <taxon>Alphaproteobacteria</taxon>
        <taxon>Sphingomonadales</taxon>
        <taxon>Sphingomonadaceae</taxon>
        <taxon>Candidatus Andeanibacterium</taxon>
    </lineage>
</organism>
<dbReference type="Gene3D" id="1.20.1250.20">
    <property type="entry name" value="MFS general substrate transporter like domains"/>
    <property type="match status" value="2"/>
</dbReference>
<protein>
    <submittedName>
        <fullName evidence="7">MFS transporter</fullName>
    </submittedName>
</protein>
<dbReference type="GO" id="GO:0005886">
    <property type="term" value="C:plasma membrane"/>
    <property type="evidence" value="ECO:0007669"/>
    <property type="project" value="TreeGrafter"/>
</dbReference>
<feature type="transmembrane region" description="Helical" evidence="5">
    <location>
        <begin position="109"/>
        <end position="129"/>
    </location>
</feature>
<evidence type="ECO:0000256" key="1">
    <source>
        <dbReference type="ARBA" id="ARBA00004141"/>
    </source>
</evidence>
<feature type="transmembrane region" description="Helical" evidence="5">
    <location>
        <begin position="382"/>
        <end position="403"/>
    </location>
</feature>
<feature type="transmembrane region" description="Helical" evidence="5">
    <location>
        <begin position="359"/>
        <end position="376"/>
    </location>
</feature>
<feature type="transmembrane region" description="Helical" evidence="5">
    <location>
        <begin position="287"/>
        <end position="308"/>
    </location>
</feature>
<name>A0AAJ5XCM1_9SPHN</name>
<dbReference type="Pfam" id="PF07690">
    <property type="entry name" value="MFS_1"/>
    <property type="match status" value="1"/>
</dbReference>
<dbReference type="GO" id="GO:0046943">
    <property type="term" value="F:carboxylic acid transmembrane transporter activity"/>
    <property type="evidence" value="ECO:0007669"/>
    <property type="project" value="TreeGrafter"/>
</dbReference>
<feature type="transmembrane region" description="Helical" evidence="5">
    <location>
        <begin position="172"/>
        <end position="194"/>
    </location>
</feature>
<sequence length="416" mass="43512">MEQATHGPAKPSPSNLAAIAICTAIFFLDGLIHTVIGPMAPGIARDMALGKAALGPIFSANLIGQTLGLLGFPLLARRFGHRATVIFAVFGFCLAQIATALAWNGGSLFAFRLIDGIFLGGCMPSCLVITTKLAPPGRLGLAMMALFTGYGSGATVSGILASVFLGNGGWRISIALVGAMSLLNALAAIVWLRGVDEFPSARQRAKPVIRALDVLAPRLLGGTLMLWLMFMAMLTVQYCLSSWLPTLLVELGRDPSFAALSVTIFSLGGIIAALGVGILIDRFGGTPVLGGFLLIATVLLFITGQVLATASAGVLMALLISGGFFFLGAYGGINYLLATYYEDDLRAIGIGLTKSIGRVGTILAPVLIGYGLLWGVRQTTIMSLFAVPSALATAAVFVVGYLVRHRARSKQVHRNE</sequence>
<evidence type="ECO:0000256" key="3">
    <source>
        <dbReference type="ARBA" id="ARBA00022989"/>
    </source>
</evidence>
<feature type="transmembrane region" description="Helical" evidence="5">
    <location>
        <begin position="314"/>
        <end position="338"/>
    </location>
</feature>
<dbReference type="AlphaFoldDB" id="A0AAJ5XCM1"/>
<dbReference type="InterPro" id="IPR036259">
    <property type="entry name" value="MFS_trans_sf"/>
</dbReference>
<evidence type="ECO:0000313" key="8">
    <source>
        <dbReference type="Proteomes" id="UP001218362"/>
    </source>
</evidence>